<dbReference type="Gene3D" id="1.25.40.10">
    <property type="entry name" value="Tetratricopeptide repeat domain"/>
    <property type="match status" value="1"/>
</dbReference>
<comment type="caution">
    <text evidence="1">The sequence shown here is derived from an EMBL/GenBank/DDBJ whole genome shotgun (WGS) entry which is preliminary data.</text>
</comment>
<dbReference type="Proteomes" id="UP001431221">
    <property type="component" value="Unassembled WGS sequence"/>
</dbReference>
<proteinExistence type="predicted"/>
<dbReference type="SUPFAM" id="SSF48452">
    <property type="entry name" value="TPR-like"/>
    <property type="match status" value="1"/>
</dbReference>
<keyword evidence="2" id="KW-1185">Reference proteome</keyword>
<protein>
    <submittedName>
        <fullName evidence="1">DUF924 domain-containing protein</fullName>
    </submittedName>
</protein>
<dbReference type="InterPro" id="IPR011990">
    <property type="entry name" value="TPR-like_helical_dom_sf"/>
</dbReference>
<name>A0ABT0GS88_9HYPH</name>
<gene>
    <name evidence="1" type="ORF">M0H32_09045</name>
</gene>
<dbReference type="Pfam" id="PF06041">
    <property type="entry name" value="DUF924"/>
    <property type="match status" value="1"/>
</dbReference>
<accession>A0ABT0GS88</accession>
<dbReference type="Gene3D" id="1.20.58.320">
    <property type="entry name" value="TPR-like"/>
    <property type="match status" value="1"/>
</dbReference>
<dbReference type="RefSeq" id="WP_248153252.1">
    <property type="nucleotide sequence ID" value="NZ_JALNMJ010000005.1"/>
</dbReference>
<evidence type="ECO:0000313" key="1">
    <source>
        <dbReference type="EMBL" id="MCK7612304.1"/>
    </source>
</evidence>
<dbReference type="InterPro" id="IPR010323">
    <property type="entry name" value="DUF924"/>
</dbReference>
<sequence>MSKQTLSPLDVLDFWWQAGAAKWFAKDDKFDKRCRQTFLAAIEAAAKGDLDHWLETADGALALVLLLDQMPRNVYRGTPAVFSADKKAVDIAEKALAKGYDRAFPKDGRAFFYLPFEHSENMSDQARSVDLFRVLGDQEYYHYALVHMDVIRRFGRFPHRNAVLGRDSTPDEIAYLESGGFSA</sequence>
<organism evidence="1 2">
    <name type="scientific">Roseibium sediminicola</name>
    <dbReference type="NCBI Taxonomy" id="2933272"/>
    <lineage>
        <taxon>Bacteria</taxon>
        <taxon>Pseudomonadati</taxon>
        <taxon>Pseudomonadota</taxon>
        <taxon>Alphaproteobacteria</taxon>
        <taxon>Hyphomicrobiales</taxon>
        <taxon>Stappiaceae</taxon>
        <taxon>Roseibium</taxon>
    </lineage>
</organism>
<dbReference type="EMBL" id="JALNMJ010000005">
    <property type="protein sequence ID" value="MCK7612304.1"/>
    <property type="molecule type" value="Genomic_DNA"/>
</dbReference>
<reference evidence="1" key="1">
    <citation type="submission" date="2022-04" db="EMBL/GenBank/DDBJ databases">
        <title>Roseibium sp. CAU 1639 isolated from mud.</title>
        <authorList>
            <person name="Kim W."/>
        </authorList>
    </citation>
    <scope>NUCLEOTIDE SEQUENCE</scope>
    <source>
        <strain evidence="1">CAU 1639</strain>
    </source>
</reference>
<evidence type="ECO:0000313" key="2">
    <source>
        <dbReference type="Proteomes" id="UP001431221"/>
    </source>
</evidence>